<dbReference type="Pfam" id="PF07453">
    <property type="entry name" value="NUMOD1"/>
    <property type="match status" value="1"/>
</dbReference>
<dbReference type="RefSeq" id="YP_010112614.1">
    <property type="nucleotide sequence ID" value="NC_055893.1"/>
</dbReference>
<evidence type="ECO:0000256" key="1">
    <source>
        <dbReference type="ARBA" id="ARBA00001946"/>
    </source>
</evidence>
<organism evidence="5 6">
    <name type="scientific">uncultured phage cr4_1</name>
    <dbReference type="NCBI Taxonomy" id="2772084"/>
    <lineage>
        <taxon>Viruses</taxon>
        <taxon>Duplodnaviria</taxon>
        <taxon>Heunggongvirae</taxon>
        <taxon>Uroviricota</taxon>
        <taxon>Caudoviricetes</taxon>
        <taxon>Crassvirales</taxon>
        <taxon>Suoliviridae</taxon>
        <taxon>Loutivirinae</taxon>
        <taxon>Buorbuivirus</taxon>
        <taxon>Buorbuivirus hominis</taxon>
    </lineage>
</organism>
<dbReference type="CDD" id="cd10445">
    <property type="entry name" value="GIY-YIG_bI1_like"/>
    <property type="match status" value="1"/>
</dbReference>
<dbReference type="InterPro" id="IPR003647">
    <property type="entry name" value="Intron_nuc_1_rpt"/>
</dbReference>
<evidence type="ECO:0000313" key="5">
    <source>
        <dbReference type="EMBL" id="QOR57162.1"/>
    </source>
</evidence>
<feature type="domain" description="GIY-YIG" evidence="4">
    <location>
        <begin position="9"/>
        <end position="107"/>
    </location>
</feature>
<dbReference type="SUPFAM" id="SSF82771">
    <property type="entry name" value="GIY-YIG endonuclease"/>
    <property type="match status" value="1"/>
</dbReference>
<dbReference type="InterPro" id="IPR035901">
    <property type="entry name" value="GIY-YIG_endonuc_sf"/>
</dbReference>
<dbReference type="Proteomes" id="UP000593850">
    <property type="component" value="Segment"/>
</dbReference>
<dbReference type="NCBIfam" id="TIGR01453">
    <property type="entry name" value="grpIintron_endo"/>
    <property type="match status" value="1"/>
</dbReference>
<evidence type="ECO:0000313" key="6">
    <source>
        <dbReference type="Proteomes" id="UP000593850"/>
    </source>
</evidence>
<evidence type="ECO:0000256" key="3">
    <source>
        <dbReference type="SAM" id="Coils"/>
    </source>
</evidence>
<accession>A0A7M1RTN4</accession>
<protein>
    <recommendedName>
        <fullName evidence="4">GIY-YIG domain-containing protein</fullName>
    </recommendedName>
</protein>
<dbReference type="GO" id="GO:0004519">
    <property type="term" value="F:endonuclease activity"/>
    <property type="evidence" value="ECO:0007669"/>
    <property type="project" value="InterPro"/>
</dbReference>
<dbReference type="Gene3D" id="1.10.10.10">
    <property type="entry name" value="Winged helix-like DNA-binding domain superfamily/Winged helix DNA-binding domain"/>
    <property type="match status" value="1"/>
</dbReference>
<evidence type="ECO:0000256" key="2">
    <source>
        <dbReference type="ARBA" id="ARBA00022842"/>
    </source>
</evidence>
<dbReference type="SUPFAM" id="SSF64496">
    <property type="entry name" value="DNA-binding domain of intron-encoded endonucleases"/>
    <property type="match status" value="1"/>
</dbReference>
<dbReference type="InterPro" id="IPR010896">
    <property type="entry name" value="NUMOD1"/>
</dbReference>
<reference evidence="5 6" key="1">
    <citation type="submission" date="2020-07" db="EMBL/GenBank/DDBJ databases">
        <title>Taxonomic proposal: Crassvirales, a new order of highly abundant and diverse bacterial viruses.</title>
        <authorList>
            <person name="Shkoporov A.N."/>
            <person name="Stockdale S.R."/>
            <person name="Guerin E."/>
            <person name="Ross R.P."/>
            <person name="Hill C."/>
        </authorList>
    </citation>
    <scope>NUCLEOTIDE SEQUENCE [LARGE SCALE GENOMIC DNA]</scope>
</reference>
<proteinExistence type="predicted"/>
<name>A0A7M1RTN4_9CAUD</name>
<keyword evidence="6" id="KW-1185">Reference proteome</keyword>
<dbReference type="GeneID" id="65131009"/>
<keyword evidence="2" id="KW-0460">Magnesium</keyword>
<feature type="coiled-coil region" evidence="3">
    <location>
        <begin position="80"/>
        <end position="138"/>
    </location>
</feature>
<keyword evidence="3" id="KW-0175">Coiled coil</keyword>
<dbReference type="EMBL" id="MT774400">
    <property type="protein sequence ID" value="QOR57162.1"/>
    <property type="molecule type" value="Genomic_DNA"/>
</dbReference>
<dbReference type="InterPro" id="IPR000305">
    <property type="entry name" value="GIY-YIG_endonuc"/>
</dbReference>
<dbReference type="Pfam" id="PF01541">
    <property type="entry name" value="GIY-YIG"/>
    <property type="match status" value="1"/>
</dbReference>
<dbReference type="PROSITE" id="PS50164">
    <property type="entry name" value="GIY_YIG"/>
    <property type="match status" value="1"/>
</dbReference>
<sequence length="326" mass="37927">MTYRDIDPNIAGIYMFKNNINGKCYIGQSIKLRSRIKDHMRNAKVGKLDLPIYRAIRKHGFHNFTLELLEYFIPDPNISNEDLIKKLDELEIKYIEEYKAYTDGYNCTKGGDFGVLGLKMTEEQKKKVSENTKKLIAKGLFGKRVYLYNFIEKYYIYAWTIKDAANITGLSRSNIGRLCNKSYIHPFCSNFIAAYTKEELEELKQDIPHILEEYQEDQKTKTVRHKGNRRYTGNSTWVKGMIGLNTGKKMSQEQKEKIRIASTKYIVYQYTLEGELVDTYYGMNKAAEAVNTDYKSIQRACNGRAKTCKGFIWKKILMQPDCKQVA</sequence>
<dbReference type="KEGG" id="vg:65131009"/>
<dbReference type="InterPro" id="IPR006350">
    <property type="entry name" value="Intron_endoG1"/>
</dbReference>
<dbReference type="InterPro" id="IPR036388">
    <property type="entry name" value="WH-like_DNA-bd_sf"/>
</dbReference>
<dbReference type="SMART" id="SM00497">
    <property type="entry name" value="IENR1"/>
    <property type="match status" value="2"/>
</dbReference>
<evidence type="ECO:0000259" key="4">
    <source>
        <dbReference type="PROSITE" id="PS50164"/>
    </source>
</evidence>
<comment type="cofactor">
    <cofactor evidence="1">
        <name>Mg(2+)</name>
        <dbReference type="ChEBI" id="CHEBI:18420"/>
    </cofactor>
</comment>
<dbReference type="Gene3D" id="3.40.1440.10">
    <property type="entry name" value="GIY-YIG endonuclease"/>
    <property type="match status" value="1"/>
</dbReference>
<dbReference type="SMART" id="SM00465">
    <property type="entry name" value="GIYc"/>
    <property type="match status" value="1"/>
</dbReference>